<reference evidence="7" key="1">
    <citation type="submission" date="2017-07" db="EMBL/GenBank/DDBJ databases">
        <title>Taro Niue Genome Assembly and Annotation.</title>
        <authorList>
            <person name="Atibalentja N."/>
            <person name="Keating K."/>
            <person name="Fields C.J."/>
        </authorList>
    </citation>
    <scope>NUCLEOTIDE SEQUENCE</scope>
    <source>
        <strain evidence="7">Niue_2</strain>
        <tissue evidence="7">Leaf</tissue>
    </source>
</reference>
<keyword evidence="8" id="KW-1185">Reference proteome</keyword>
<keyword evidence="3" id="KW-0832">Ubl conjugation</keyword>
<sequence>MGFVLSCPIPKDLFLRPPENFLIEFQKECLLRWRDRVVLCFFFFKYFNSYCLFFFSFIFLESATASRPMASNLPQLTIFYNGAVRVYDAVPPEKAQAIMLVAAASAAAAVASATASTAASTTNAKSVKGATPGSPATAASGAVAAVSPTASPVLTRSPSLQSSSAVAVAAAAAGPQQAQQLLSNSGSTLCKLHAELPLARRNSLQRFLEKRRDR</sequence>
<dbReference type="GO" id="GO:2000022">
    <property type="term" value="P:regulation of jasmonic acid mediated signaling pathway"/>
    <property type="evidence" value="ECO:0007669"/>
    <property type="project" value="UniProtKB-UniRule"/>
</dbReference>
<comment type="caution">
    <text evidence="7">The sequence shown here is derived from an EMBL/GenBank/DDBJ whole genome shotgun (WGS) entry which is preliminary data.</text>
</comment>
<evidence type="ECO:0000256" key="2">
    <source>
        <dbReference type="ARBA" id="ARBA00022819"/>
    </source>
</evidence>
<dbReference type="GO" id="GO:0005634">
    <property type="term" value="C:nucleus"/>
    <property type="evidence" value="ECO:0007669"/>
    <property type="project" value="UniProtKB-SubCell"/>
</dbReference>
<evidence type="ECO:0000259" key="6">
    <source>
        <dbReference type="PROSITE" id="PS51320"/>
    </source>
</evidence>
<evidence type="ECO:0000313" key="7">
    <source>
        <dbReference type="EMBL" id="MQM03263.1"/>
    </source>
</evidence>
<proteinExistence type="inferred from homology"/>
<gene>
    <name evidence="7" type="ORF">Taro_036045</name>
</gene>
<keyword evidence="5" id="KW-0812">Transmembrane</keyword>
<keyword evidence="4" id="KW-0539">Nucleus</keyword>
<feature type="transmembrane region" description="Helical" evidence="5">
    <location>
        <begin position="97"/>
        <end position="119"/>
    </location>
</feature>
<comment type="subcellular location">
    <subcellularLocation>
        <location evidence="4">Nucleus</location>
    </subcellularLocation>
</comment>
<comment type="domain">
    <text evidence="4">The jas domain is required for interaction with COI1.</text>
</comment>
<dbReference type="OrthoDB" id="649989at2759"/>
<keyword evidence="5" id="KW-1133">Transmembrane helix</keyword>
<dbReference type="SMART" id="SM00979">
    <property type="entry name" value="TIFY"/>
    <property type="match status" value="1"/>
</dbReference>
<dbReference type="InterPro" id="IPR018467">
    <property type="entry name" value="CCT_CS"/>
</dbReference>
<keyword evidence="5" id="KW-0472">Membrane</keyword>
<protein>
    <recommendedName>
        <fullName evidence="4">Protein TIFY</fullName>
    </recommendedName>
    <alternativeName>
        <fullName evidence="4">Jasmonate ZIM domain-containing protein</fullName>
    </alternativeName>
</protein>
<dbReference type="InterPro" id="IPR010399">
    <property type="entry name" value="Tify_dom"/>
</dbReference>
<feature type="transmembrane region" description="Helical" evidence="5">
    <location>
        <begin position="37"/>
        <end position="60"/>
    </location>
</feature>
<dbReference type="PANTHER" id="PTHR33077">
    <property type="entry name" value="PROTEIN TIFY 4A-RELATED-RELATED"/>
    <property type="match status" value="1"/>
</dbReference>
<dbReference type="EMBL" id="NMUH01003002">
    <property type="protein sequence ID" value="MQM03263.1"/>
    <property type="molecule type" value="Genomic_DNA"/>
</dbReference>
<dbReference type="PANTHER" id="PTHR33077:SF61">
    <property type="entry name" value="PROTEIN TIFY 3A-RELATED"/>
    <property type="match status" value="1"/>
</dbReference>
<accession>A0A843VW93</accession>
<dbReference type="GO" id="GO:0031347">
    <property type="term" value="P:regulation of defense response"/>
    <property type="evidence" value="ECO:0007669"/>
    <property type="project" value="UniProtKB-UniRule"/>
</dbReference>
<evidence type="ECO:0000256" key="5">
    <source>
        <dbReference type="SAM" id="Phobius"/>
    </source>
</evidence>
<evidence type="ECO:0000313" key="8">
    <source>
        <dbReference type="Proteomes" id="UP000652761"/>
    </source>
</evidence>
<evidence type="ECO:0000256" key="3">
    <source>
        <dbReference type="ARBA" id="ARBA00022843"/>
    </source>
</evidence>
<evidence type="ECO:0000256" key="4">
    <source>
        <dbReference type="RuleBase" id="RU369065"/>
    </source>
</evidence>
<dbReference type="AlphaFoldDB" id="A0A843VW93"/>
<dbReference type="Pfam" id="PF09425">
    <property type="entry name" value="Jas_motif"/>
    <property type="match status" value="1"/>
</dbReference>
<keyword evidence="2 4" id="KW-1184">Jasmonic acid signaling pathway</keyword>
<comment type="similarity">
    <text evidence="1 4">Belongs to the TIFY/JAZ family.</text>
</comment>
<evidence type="ECO:0000256" key="1">
    <source>
        <dbReference type="ARBA" id="ARBA00008614"/>
    </source>
</evidence>
<dbReference type="PROSITE" id="PS51320">
    <property type="entry name" value="TIFY"/>
    <property type="match status" value="1"/>
</dbReference>
<feature type="domain" description="Tify" evidence="6">
    <location>
        <begin position="69"/>
        <end position="104"/>
    </location>
</feature>
<dbReference type="InterPro" id="IPR040390">
    <property type="entry name" value="TIFY/JAZ"/>
</dbReference>
<name>A0A843VW93_COLES</name>
<dbReference type="GO" id="GO:0009611">
    <property type="term" value="P:response to wounding"/>
    <property type="evidence" value="ECO:0007669"/>
    <property type="project" value="UniProtKB-UniRule"/>
</dbReference>
<dbReference type="Pfam" id="PF06200">
    <property type="entry name" value="tify"/>
    <property type="match status" value="1"/>
</dbReference>
<dbReference type="Proteomes" id="UP000652761">
    <property type="component" value="Unassembled WGS sequence"/>
</dbReference>
<organism evidence="7 8">
    <name type="scientific">Colocasia esculenta</name>
    <name type="common">Wild taro</name>
    <name type="synonym">Arum esculentum</name>
    <dbReference type="NCBI Taxonomy" id="4460"/>
    <lineage>
        <taxon>Eukaryota</taxon>
        <taxon>Viridiplantae</taxon>
        <taxon>Streptophyta</taxon>
        <taxon>Embryophyta</taxon>
        <taxon>Tracheophyta</taxon>
        <taxon>Spermatophyta</taxon>
        <taxon>Magnoliopsida</taxon>
        <taxon>Liliopsida</taxon>
        <taxon>Araceae</taxon>
        <taxon>Aroideae</taxon>
        <taxon>Colocasieae</taxon>
        <taxon>Colocasia</taxon>
    </lineage>
</organism>
<comment type="function">
    <text evidence="4">Repressor of jasmonate responses.</text>
</comment>